<reference evidence="1 2" key="1">
    <citation type="journal article" date="2018" name="Front. Plant Sci.">
        <title>Red Clover (Trifolium pratense) and Zigzag Clover (T. medium) - A Picture of Genomic Similarities and Differences.</title>
        <authorList>
            <person name="Dluhosova J."/>
            <person name="Istvanek J."/>
            <person name="Nedelnik J."/>
            <person name="Repkova J."/>
        </authorList>
    </citation>
    <scope>NUCLEOTIDE SEQUENCE [LARGE SCALE GENOMIC DNA]</scope>
    <source>
        <strain evidence="2">cv. 10/8</strain>
        <tissue evidence="1">Leaf</tissue>
    </source>
</reference>
<sequence>MNEADYRKPLSRQSEAREDFYDIKGACGSDTYNFTKDQYEKLVSLLQTSDASAVQQGASSRKVNLKSHVTHHGNFTS</sequence>
<dbReference type="EMBL" id="LXQA010074064">
    <property type="protein sequence ID" value="MCI09834.1"/>
    <property type="molecule type" value="Genomic_DNA"/>
</dbReference>
<keyword evidence="2" id="KW-1185">Reference proteome</keyword>
<dbReference type="AlphaFoldDB" id="A0A392PDH8"/>
<name>A0A392PDH8_9FABA</name>
<accession>A0A392PDH8</accession>
<evidence type="ECO:0000313" key="2">
    <source>
        <dbReference type="Proteomes" id="UP000265520"/>
    </source>
</evidence>
<feature type="non-terminal residue" evidence="1">
    <location>
        <position position="77"/>
    </location>
</feature>
<organism evidence="1 2">
    <name type="scientific">Trifolium medium</name>
    <dbReference type="NCBI Taxonomy" id="97028"/>
    <lineage>
        <taxon>Eukaryota</taxon>
        <taxon>Viridiplantae</taxon>
        <taxon>Streptophyta</taxon>
        <taxon>Embryophyta</taxon>
        <taxon>Tracheophyta</taxon>
        <taxon>Spermatophyta</taxon>
        <taxon>Magnoliopsida</taxon>
        <taxon>eudicotyledons</taxon>
        <taxon>Gunneridae</taxon>
        <taxon>Pentapetalae</taxon>
        <taxon>rosids</taxon>
        <taxon>fabids</taxon>
        <taxon>Fabales</taxon>
        <taxon>Fabaceae</taxon>
        <taxon>Papilionoideae</taxon>
        <taxon>50 kb inversion clade</taxon>
        <taxon>NPAAA clade</taxon>
        <taxon>Hologalegina</taxon>
        <taxon>IRL clade</taxon>
        <taxon>Trifolieae</taxon>
        <taxon>Trifolium</taxon>
    </lineage>
</organism>
<proteinExistence type="predicted"/>
<evidence type="ECO:0000313" key="1">
    <source>
        <dbReference type="EMBL" id="MCI09834.1"/>
    </source>
</evidence>
<dbReference type="Proteomes" id="UP000265520">
    <property type="component" value="Unassembled WGS sequence"/>
</dbReference>
<comment type="caution">
    <text evidence="1">The sequence shown here is derived from an EMBL/GenBank/DDBJ whole genome shotgun (WGS) entry which is preliminary data.</text>
</comment>
<protein>
    <submittedName>
        <fullName evidence="1">Uncharacterized protein</fullName>
    </submittedName>
</protein>